<evidence type="ECO:0000313" key="16">
    <source>
        <dbReference type="EMBL" id="TFY65772.1"/>
    </source>
</evidence>
<dbReference type="InterPro" id="IPR029044">
    <property type="entry name" value="Nucleotide-diphossugar_trans"/>
</dbReference>
<dbReference type="Pfam" id="PF18400">
    <property type="entry name" value="Thioredoxin_12"/>
    <property type="match status" value="1"/>
</dbReference>
<dbReference type="GO" id="GO:0051082">
    <property type="term" value="F:unfolded protein binding"/>
    <property type="evidence" value="ECO:0007669"/>
    <property type="project" value="TreeGrafter"/>
</dbReference>
<comment type="pathway">
    <text evidence="3">Protein modification; protein glycosylation.</text>
</comment>
<dbReference type="Pfam" id="PF18401">
    <property type="entry name" value="Thioredoxin_13"/>
    <property type="match status" value="1"/>
</dbReference>
<feature type="region of interest" description="Disordered" evidence="9">
    <location>
        <begin position="272"/>
        <end position="292"/>
    </location>
</feature>
<dbReference type="OrthoDB" id="27683at2759"/>
<comment type="subcellular location">
    <subcellularLocation>
        <location evidence="2">Endoplasmic reticulum lumen</location>
    </subcellularLocation>
</comment>
<feature type="chain" id="PRO_5021447716" description="Glycosyltransferase family 24 protein" evidence="10">
    <location>
        <begin position="23"/>
        <end position="1594"/>
    </location>
</feature>
<keyword evidence="17" id="KW-1185">Reference proteome</keyword>
<feature type="region of interest" description="Disordered" evidence="9">
    <location>
        <begin position="1561"/>
        <end position="1594"/>
    </location>
</feature>
<feature type="signal peptide" evidence="10">
    <location>
        <begin position="1"/>
        <end position="22"/>
    </location>
</feature>
<name>A0A4Y9YUB7_9AGAM</name>
<evidence type="ECO:0000256" key="9">
    <source>
        <dbReference type="SAM" id="MobiDB-lite"/>
    </source>
</evidence>
<evidence type="ECO:0000256" key="4">
    <source>
        <dbReference type="ARBA" id="ARBA00006351"/>
    </source>
</evidence>
<dbReference type="InterPro" id="IPR040693">
    <property type="entry name" value="UGGT_TRXL_1"/>
</dbReference>
<evidence type="ECO:0000313" key="17">
    <source>
        <dbReference type="Proteomes" id="UP000298327"/>
    </source>
</evidence>
<dbReference type="CDD" id="cd06432">
    <property type="entry name" value="GT8_HUGT1_C_like"/>
    <property type="match status" value="1"/>
</dbReference>
<feature type="domain" description="UGGT thioredoxin-like" evidence="12">
    <location>
        <begin position="315"/>
        <end position="441"/>
    </location>
</feature>
<accession>A0A4Y9YUB7</accession>
<feature type="domain" description="Glucosyltransferase 24 catalytic" evidence="15">
    <location>
        <begin position="1271"/>
        <end position="1536"/>
    </location>
</feature>
<evidence type="ECO:0000259" key="15">
    <source>
        <dbReference type="Pfam" id="PF18404"/>
    </source>
</evidence>
<evidence type="ECO:0000259" key="12">
    <source>
        <dbReference type="Pfam" id="PF18401"/>
    </source>
</evidence>
<organism evidence="16 17">
    <name type="scientific">Dentipellis fragilis</name>
    <dbReference type="NCBI Taxonomy" id="205917"/>
    <lineage>
        <taxon>Eukaryota</taxon>
        <taxon>Fungi</taxon>
        <taxon>Dikarya</taxon>
        <taxon>Basidiomycota</taxon>
        <taxon>Agaricomycotina</taxon>
        <taxon>Agaricomycetes</taxon>
        <taxon>Russulales</taxon>
        <taxon>Hericiaceae</taxon>
        <taxon>Dentipellis</taxon>
    </lineage>
</organism>
<evidence type="ECO:0000259" key="13">
    <source>
        <dbReference type="Pfam" id="PF18402"/>
    </source>
</evidence>
<gene>
    <name evidence="16" type="ORF">EVG20_g5315</name>
</gene>
<dbReference type="FunFam" id="3.90.550.10:FF:000065">
    <property type="entry name" value="UDP-glucose:glycoprotein glucosyltransferase, putative"/>
    <property type="match status" value="1"/>
</dbReference>
<protein>
    <recommendedName>
        <fullName evidence="18">Glycosyltransferase family 24 protein</fullName>
    </recommendedName>
</protein>
<evidence type="ECO:0000256" key="2">
    <source>
        <dbReference type="ARBA" id="ARBA00004319"/>
    </source>
</evidence>
<dbReference type="GO" id="GO:0003980">
    <property type="term" value="F:UDP-glucose:glycoprotein glucosyltransferase activity"/>
    <property type="evidence" value="ECO:0007669"/>
    <property type="project" value="InterPro"/>
</dbReference>
<evidence type="ECO:0000256" key="6">
    <source>
        <dbReference type="ARBA" id="ARBA00022729"/>
    </source>
</evidence>
<evidence type="ECO:0000256" key="5">
    <source>
        <dbReference type="ARBA" id="ARBA00022679"/>
    </source>
</evidence>
<evidence type="ECO:0000259" key="11">
    <source>
        <dbReference type="Pfam" id="PF18400"/>
    </source>
</evidence>
<dbReference type="PANTHER" id="PTHR11226:SF0">
    <property type="entry name" value="UDP-GLUCOSE:GLYCOPROTEIN GLUCOSYLTRANSFERASE"/>
    <property type="match status" value="1"/>
</dbReference>
<feature type="domain" description="UGGT thioredoxin-like" evidence="13">
    <location>
        <begin position="448"/>
        <end position="707"/>
    </location>
</feature>
<dbReference type="Pfam" id="PF06427">
    <property type="entry name" value="UDP-g_GGTase"/>
    <property type="match status" value="1"/>
</dbReference>
<evidence type="ECO:0008006" key="18">
    <source>
        <dbReference type="Google" id="ProtNLM"/>
    </source>
</evidence>
<keyword evidence="7" id="KW-0256">Endoplasmic reticulum</keyword>
<keyword evidence="6 10" id="KW-0732">Signal</keyword>
<dbReference type="Pfam" id="PF18402">
    <property type="entry name" value="Thioredoxin_14"/>
    <property type="match status" value="1"/>
</dbReference>
<dbReference type="InterPro" id="IPR009448">
    <property type="entry name" value="UDP-g_GGtrans"/>
</dbReference>
<evidence type="ECO:0000256" key="8">
    <source>
        <dbReference type="ARBA" id="ARBA00023180"/>
    </source>
</evidence>
<keyword evidence="8" id="KW-0325">Glycoprotein</keyword>
<dbReference type="InterPro" id="IPR040694">
    <property type="entry name" value="UGGT_TRXL_2"/>
</dbReference>
<dbReference type="GO" id="GO:0036503">
    <property type="term" value="P:ERAD pathway"/>
    <property type="evidence" value="ECO:0007669"/>
    <property type="project" value="TreeGrafter"/>
</dbReference>
<sequence length="1594" mass="177602">MGVISVLASGLAVAAALSSAVASPPVKVALRSSWPSPPLLLELIETVTLEEPDAFFPLLDTLTDPANLPSKEPLAPEALHQLALEAATSLGYLSSPGAFESVEMQLALHAATPKIEAFYQHYADTSKSVLESNGTGDCGSWVDWYGEVVCDLDRLQHLVGAESIESQEQISHHAEFFPRPKILPFDHIYPSPSRVLETPPRTAIFHASMTSENFRELHAYLMRMSELSPAKVEYVYRPIPSSNAGKSRVSLSGYGAFLDLKKMDYLALDDRHSHEQDSDVENPDATDGSVSSNEADHIVTLLSPYALNDTLGLNEPLVEHELAVIGHQTTQLVKDSETPFATFKQLIEDFPKYMTAIARRVTVSQELTHEVRVNSMKTQAGMSLAWLNGGAVSDADMNPFGLLRLLRKERGLMTSLTALGIEPSAARDLLAHPAISSASSNELLDGIFDASDRPEGGDLIVWWNDIEKDSRYARWPSSLYTLMRPTYPGQINVVRLNFYNAIVVVDLSRTSSLDYLLGIVSNMIERGFPIRFGIVPIADTESGSKMAKLFYYLVDTHGRKRTMAFFKKLLLSDGVDAIPEYVDMAKARSVFEYLANTEEPVEGKIALDFPTIIEGAGEDELARLAKARAYTKRLGADPASDGHIFANGKYHPLDERLAQVIQFEITQMVQYLQERIYEGTLSDESSSEISTLFYDLPTAQKRRNKHIVPAGGAKDVRAVNVPQLFRTTGFQASSACFIYPTADSVPLTIFVIADLDSEAGLSLVEAALHYVKSSKARVSFIHNPSSNSRTYDRHRASSVLSRLQFHGLLSEKAPERLAEALELYTTVQADGGDQTVLNPEAALEEITEGIAFDEDLADFAAYLKAGRLLAREFGIKAGDAALLVNGRIVGPIGTGEMTTEDFTALQEYELFRRVQPVAEALEKIVPGFVDLNKTASAELISMASSVVTHVLTPDPSQSGLFNQPSISRNPTYEVLLGEQTKFDVGNKSTSMFHFAVVLDPLSEHSQRYMNLLHWLSQSPHVSVEVHLHPAPYHDVPLKRFYRYNLLPRPSFDESGQEIPSSVVFKNLPIEPIYTLGLDEPSSWLVRPREALYDLDNIQLGVLSREEARRGVEATYELDYLIMGGHAREMPANAPARGVQLQLTTSKSEPVDDTLVLANLGYFQFKATPGVYRLEIREGRGREIYDLQSVGNEGWDSPTVEKVGDQITLTSFEGVTLYPRLVRLPGMELADVLQVDEEDQLSGLGSVVSRVKSFFQPKTTDVATTLQKHADINIFTVASGLLYERFASIMILSVLRNTNHTVKFWFIENFLSPTFLEFIPHFAEEYGFQYELVTYKWPTWLRQQREKQRIIWAYKILFLDILFPMDLDKVIFVDADQIVRTDLKELIDLDLHGAPYGYTPMGDDNTDMEGFRFWKTGYWQKVLQGKPYHISALYVVDLNRFRQLAAGDILRTHYQQLSADPNSLANLDQDLPNNLQMHVPIYSLPEDWLWCETWCSKDRLDRAKTIDLCQNPLTKEPKLARARQIPEWEVYDSEIARFTRRLAAEGRIQSSVAAADVNELANAGAAKAAAPSSSADEPLVDEASDSPEAPVRDEL</sequence>
<dbReference type="GO" id="GO:0005788">
    <property type="term" value="C:endoplasmic reticulum lumen"/>
    <property type="evidence" value="ECO:0007669"/>
    <property type="project" value="UniProtKB-SubCell"/>
</dbReference>
<comment type="caution">
    <text evidence="16">The sequence shown here is derived from an EMBL/GenBank/DDBJ whole genome shotgun (WGS) entry which is preliminary data.</text>
</comment>
<dbReference type="Proteomes" id="UP000298327">
    <property type="component" value="Unassembled WGS sequence"/>
</dbReference>
<evidence type="ECO:0000256" key="10">
    <source>
        <dbReference type="SAM" id="SignalP"/>
    </source>
</evidence>
<dbReference type="UniPathway" id="UPA00378"/>
<evidence type="ECO:0000256" key="7">
    <source>
        <dbReference type="ARBA" id="ARBA00022824"/>
    </source>
</evidence>
<dbReference type="EMBL" id="SEOQ01000309">
    <property type="protein sequence ID" value="TFY65772.1"/>
    <property type="molecule type" value="Genomic_DNA"/>
</dbReference>
<evidence type="ECO:0000256" key="3">
    <source>
        <dbReference type="ARBA" id="ARBA00004922"/>
    </source>
</evidence>
<dbReference type="PANTHER" id="PTHR11226">
    <property type="entry name" value="UDP-GLUCOSE GLYCOPROTEIN:GLUCOSYLTRANSFERASE"/>
    <property type="match status" value="1"/>
</dbReference>
<feature type="compositionally biased region" description="Low complexity" evidence="9">
    <location>
        <begin position="1561"/>
        <end position="1574"/>
    </location>
</feature>
<feature type="domain" description="UGGT thioredoxin-like" evidence="11">
    <location>
        <begin position="36"/>
        <end position="244"/>
    </location>
</feature>
<comment type="cofactor">
    <cofactor evidence="1">
        <name>Ca(2+)</name>
        <dbReference type="ChEBI" id="CHEBI:29108"/>
    </cofactor>
</comment>
<dbReference type="STRING" id="205917.A0A4Y9YUB7"/>
<dbReference type="InterPro" id="IPR040525">
    <property type="entry name" value="UGGT_TRXL_4"/>
</dbReference>
<dbReference type="Pfam" id="PF18404">
    <property type="entry name" value="Glyco_transf_24"/>
    <property type="match status" value="1"/>
</dbReference>
<keyword evidence="5" id="KW-0808">Transferase</keyword>
<evidence type="ECO:0000259" key="14">
    <source>
        <dbReference type="Pfam" id="PF18403"/>
    </source>
</evidence>
<evidence type="ECO:0000256" key="1">
    <source>
        <dbReference type="ARBA" id="ARBA00001913"/>
    </source>
</evidence>
<dbReference type="InterPro" id="IPR040692">
    <property type="entry name" value="UGGT_TRXL_3"/>
</dbReference>
<dbReference type="InterPro" id="IPR040497">
    <property type="entry name" value="Glyco_transf_24"/>
</dbReference>
<feature type="domain" description="UDP-glucose:glycoprotein glucosyltransferase thioredoxin-like" evidence="14">
    <location>
        <begin position="726"/>
        <end position="947"/>
    </location>
</feature>
<dbReference type="GO" id="GO:0018279">
    <property type="term" value="P:protein N-linked glycosylation via asparagine"/>
    <property type="evidence" value="ECO:0007669"/>
    <property type="project" value="TreeGrafter"/>
</dbReference>
<proteinExistence type="inferred from homology"/>
<reference evidence="16 17" key="1">
    <citation type="submission" date="2019-02" db="EMBL/GenBank/DDBJ databases">
        <title>Genome sequencing of the rare red list fungi Dentipellis fragilis.</title>
        <authorList>
            <person name="Buettner E."/>
            <person name="Kellner H."/>
        </authorList>
    </citation>
    <scope>NUCLEOTIDE SEQUENCE [LARGE SCALE GENOMIC DNA]</scope>
    <source>
        <strain evidence="16 17">DSM 105465</strain>
    </source>
</reference>
<comment type="similarity">
    <text evidence="4">Belongs to the glycosyltransferase 8 family.</text>
</comment>
<dbReference type="Pfam" id="PF18403">
    <property type="entry name" value="Thioredoxin_15"/>
    <property type="match status" value="1"/>
</dbReference>
<dbReference type="Gene3D" id="3.90.550.10">
    <property type="entry name" value="Spore Coat Polysaccharide Biosynthesis Protein SpsA, Chain A"/>
    <property type="match status" value="1"/>
</dbReference>
<dbReference type="SUPFAM" id="SSF53448">
    <property type="entry name" value="Nucleotide-diphospho-sugar transferases"/>
    <property type="match status" value="1"/>
</dbReference>